<protein>
    <recommendedName>
        <fullName evidence="4">Hydrophobin</fullName>
    </recommendedName>
</protein>
<dbReference type="AlphaFoldDB" id="A0A0C3EXG5"/>
<keyword evidence="1" id="KW-0732">Signal</keyword>
<reference evidence="3" key="2">
    <citation type="submission" date="2015-01" db="EMBL/GenBank/DDBJ databases">
        <title>Evolutionary Origins and Diversification of the Mycorrhizal Mutualists.</title>
        <authorList>
            <consortium name="DOE Joint Genome Institute"/>
            <consortium name="Mycorrhizal Genomics Consortium"/>
            <person name="Kohler A."/>
            <person name="Kuo A."/>
            <person name="Nagy L.G."/>
            <person name="Floudas D."/>
            <person name="Copeland A."/>
            <person name="Barry K.W."/>
            <person name="Cichocki N."/>
            <person name="Veneault-Fourrey C."/>
            <person name="LaButti K."/>
            <person name="Lindquist E.A."/>
            <person name="Lipzen A."/>
            <person name="Lundell T."/>
            <person name="Morin E."/>
            <person name="Murat C."/>
            <person name="Riley R."/>
            <person name="Ohm R."/>
            <person name="Sun H."/>
            <person name="Tunlid A."/>
            <person name="Henrissat B."/>
            <person name="Grigoriev I.V."/>
            <person name="Hibbett D.S."/>
            <person name="Martin F."/>
        </authorList>
    </citation>
    <scope>NUCLEOTIDE SEQUENCE [LARGE SCALE GENOMIC DNA]</scope>
    <source>
        <strain evidence="3">F 1598</strain>
    </source>
</reference>
<evidence type="ECO:0000313" key="3">
    <source>
        <dbReference type="Proteomes" id="UP000054166"/>
    </source>
</evidence>
<organism evidence="2 3">
    <name type="scientific">Piloderma croceum (strain F 1598)</name>
    <dbReference type="NCBI Taxonomy" id="765440"/>
    <lineage>
        <taxon>Eukaryota</taxon>
        <taxon>Fungi</taxon>
        <taxon>Dikarya</taxon>
        <taxon>Basidiomycota</taxon>
        <taxon>Agaricomycotina</taxon>
        <taxon>Agaricomycetes</taxon>
        <taxon>Agaricomycetidae</taxon>
        <taxon>Atheliales</taxon>
        <taxon>Atheliaceae</taxon>
        <taxon>Piloderma</taxon>
    </lineage>
</organism>
<proteinExistence type="predicted"/>
<sequence>MYKLFQVAFVISALTVSTLAETSFCKCRTDNKPDNDMTESCCNNGMDGMDLYYSLEHHRVRRIPLKRPCQKFTYPLV</sequence>
<keyword evidence="3" id="KW-1185">Reference proteome</keyword>
<dbReference type="EMBL" id="KN833027">
    <property type="protein sequence ID" value="KIM77210.1"/>
    <property type="molecule type" value="Genomic_DNA"/>
</dbReference>
<dbReference type="Proteomes" id="UP000054166">
    <property type="component" value="Unassembled WGS sequence"/>
</dbReference>
<evidence type="ECO:0008006" key="4">
    <source>
        <dbReference type="Google" id="ProtNLM"/>
    </source>
</evidence>
<feature type="chain" id="PRO_5002164278" description="Hydrophobin" evidence="1">
    <location>
        <begin position="21"/>
        <end position="77"/>
    </location>
</feature>
<dbReference type="InParanoid" id="A0A0C3EXG5"/>
<evidence type="ECO:0000313" key="2">
    <source>
        <dbReference type="EMBL" id="KIM77210.1"/>
    </source>
</evidence>
<gene>
    <name evidence="2" type="ORF">PILCRDRAFT_624990</name>
</gene>
<reference evidence="2 3" key="1">
    <citation type="submission" date="2014-04" db="EMBL/GenBank/DDBJ databases">
        <authorList>
            <consortium name="DOE Joint Genome Institute"/>
            <person name="Kuo A."/>
            <person name="Tarkka M."/>
            <person name="Buscot F."/>
            <person name="Kohler A."/>
            <person name="Nagy L.G."/>
            <person name="Floudas D."/>
            <person name="Copeland A."/>
            <person name="Barry K.W."/>
            <person name="Cichocki N."/>
            <person name="Veneault-Fourrey C."/>
            <person name="LaButti K."/>
            <person name="Lindquist E.A."/>
            <person name="Lipzen A."/>
            <person name="Lundell T."/>
            <person name="Morin E."/>
            <person name="Murat C."/>
            <person name="Sun H."/>
            <person name="Tunlid A."/>
            <person name="Henrissat B."/>
            <person name="Grigoriev I.V."/>
            <person name="Hibbett D.S."/>
            <person name="Martin F."/>
            <person name="Nordberg H.P."/>
            <person name="Cantor M.N."/>
            <person name="Hua S.X."/>
        </authorList>
    </citation>
    <scope>NUCLEOTIDE SEQUENCE [LARGE SCALE GENOMIC DNA]</scope>
    <source>
        <strain evidence="2 3">F 1598</strain>
    </source>
</reference>
<accession>A0A0C3EXG5</accession>
<feature type="signal peptide" evidence="1">
    <location>
        <begin position="1"/>
        <end position="20"/>
    </location>
</feature>
<dbReference type="HOGENOM" id="CLU_2638944_0_0_1"/>
<name>A0A0C3EXG5_PILCF</name>
<evidence type="ECO:0000256" key="1">
    <source>
        <dbReference type="SAM" id="SignalP"/>
    </source>
</evidence>